<evidence type="ECO:0000256" key="2">
    <source>
        <dbReference type="ARBA" id="ARBA00023315"/>
    </source>
</evidence>
<feature type="domain" description="N-acetyltransferase" evidence="3">
    <location>
        <begin position="12"/>
        <end position="153"/>
    </location>
</feature>
<evidence type="ECO:0000313" key="4">
    <source>
        <dbReference type="EMBL" id="GAA2672961.1"/>
    </source>
</evidence>
<keyword evidence="1" id="KW-0808">Transferase</keyword>
<evidence type="ECO:0000256" key="1">
    <source>
        <dbReference type="ARBA" id="ARBA00022679"/>
    </source>
</evidence>
<dbReference type="PROSITE" id="PS51186">
    <property type="entry name" value="GNAT"/>
    <property type="match status" value="2"/>
</dbReference>
<comment type="caution">
    <text evidence="4">The sequence shown here is derived from an EMBL/GenBank/DDBJ whole genome shotgun (WGS) entry which is preliminary data.</text>
</comment>
<accession>A0ABN3SBI9</accession>
<dbReference type="InterPro" id="IPR016181">
    <property type="entry name" value="Acyl_CoA_acyltransferase"/>
</dbReference>
<evidence type="ECO:0000313" key="5">
    <source>
        <dbReference type="Proteomes" id="UP001500994"/>
    </source>
</evidence>
<protein>
    <submittedName>
        <fullName evidence="4">GNAT family N-acetyltransferase</fullName>
    </submittedName>
</protein>
<dbReference type="InterPro" id="IPR000182">
    <property type="entry name" value="GNAT_dom"/>
</dbReference>
<dbReference type="InterPro" id="IPR050832">
    <property type="entry name" value="Bact_Acetyltransf"/>
</dbReference>
<evidence type="ECO:0000259" key="3">
    <source>
        <dbReference type="PROSITE" id="PS51186"/>
    </source>
</evidence>
<proteinExistence type="predicted"/>
<feature type="domain" description="N-acetyltransferase" evidence="3">
    <location>
        <begin position="161"/>
        <end position="305"/>
    </location>
</feature>
<dbReference type="PANTHER" id="PTHR43877:SF1">
    <property type="entry name" value="ACETYLTRANSFERASE"/>
    <property type="match status" value="1"/>
</dbReference>
<name>A0ABN3SBI9_9ACTN</name>
<dbReference type="CDD" id="cd04301">
    <property type="entry name" value="NAT_SF"/>
    <property type="match status" value="2"/>
</dbReference>
<organism evidence="4 5">
    <name type="scientific">Streptomyces lunalinharesii</name>
    <dbReference type="NCBI Taxonomy" id="333384"/>
    <lineage>
        <taxon>Bacteria</taxon>
        <taxon>Bacillati</taxon>
        <taxon>Actinomycetota</taxon>
        <taxon>Actinomycetes</taxon>
        <taxon>Kitasatosporales</taxon>
        <taxon>Streptomycetaceae</taxon>
        <taxon>Streptomyces</taxon>
    </lineage>
</organism>
<dbReference type="Gene3D" id="3.40.630.30">
    <property type="match status" value="1"/>
</dbReference>
<reference evidence="4 5" key="1">
    <citation type="journal article" date="2019" name="Int. J. Syst. Evol. Microbiol.">
        <title>The Global Catalogue of Microorganisms (GCM) 10K type strain sequencing project: providing services to taxonomists for standard genome sequencing and annotation.</title>
        <authorList>
            <consortium name="The Broad Institute Genomics Platform"/>
            <consortium name="The Broad Institute Genome Sequencing Center for Infectious Disease"/>
            <person name="Wu L."/>
            <person name="Ma J."/>
        </authorList>
    </citation>
    <scope>NUCLEOTIDE SEQUENCE [LARGE SCALE GENOMIC DNA]</scope>
    <source>
        <strain evidence="4 5">JCM 16374</strain>
    </source>
</reference>
<dbReference type="SUPFAM" id="SSF55729">
    <property type="entry name" value="Acyl-CoA N-acyltransferases (Nat)"/>
    <property type="match status" value="2"/>
</dbReference>
<keyword evidence="5" id="KW-1185">Reference proteome</keyword>
<dbReference type="EMBL" id="BAAARK010000017">
    <property type="protein sequence ID" value="GAA2672961.1"/>
    <property type="molecule type" value="Genomic_DNA"/>
</dbReference>
<dbReference type="PANTHER" id="PTHR43877">
    <property type="entry name" value="AMINOALKYLPHOSPHONATE N-ACETYLTRANSFERASE-RELATED-RELATED"/>
    <property type="match status" value="1"/>
</dbReference>
<dbReference type="Pfam" id="PF00583">
    <property type="entry name" value="Acetyltransf_1"/>
    <property type="match status" value="2"/>
</dbReference>
<dbReference type="Proteomes" id="UP001500994">
    <property type="component" value="Unassembled WGS sequence"/>
</dbReference>
<keyword evidence="2" id="KW-0012">Acyltransferase</keyword>
<sequence>MSVLLPPLPAGYRARPTAVDDVPAVHRLVAACERALHGRAETDPGGIAADLHRPGLDPAHDTLLVHDRAGRLAARAWVDRRCEVDVHPAHRGRGLGAALLDWAEARARQAGSAGIAQTVPDDDAGAVALLRSRGYQPLVRSWQLAYDMPEEPVVPAPPAGLTVRPFRPGDERAAHRLVEDAFAAWQPRRKSYPEWARHTVDRPAFAPALSALAFTDGQLVGAVLSLDLPETGEGYVEQVAVHADHRNRGIARLLLHHAFRAFHRHGRRRCTLWTHSDTGALALYLRVGMTVARSSTVFRKGLAGD</sequence>
<dbReference type="RefSeq" id="WP_344579697.1">
    <property type="nucleotide sequence ID" value="NZ_BAAARK010000017.1"/>
</dbReference>
<gene>
    <name evidence="4" type="ORF">GCM10009864_49430</name>
</gene>